<dbReference type="GO" id="GO:0009244">
    <property type="term" value="P:lipopolysaccharide core region biosynthetic process"/>
    <property type="evidence" value="ECO:0007669"/>
    <property type="project" value="TreeGrafter"/>
</dbReference>
<evidence type="ECO:0000313" key="2">
    <source>
        <dbReference type="Proteomes" id="UP000029920"/>
    </source>
</evidence>
<dbReference type="PANTHER" id="PTHR30160">
    <property type="entry name" value="TETRAACYLDISACCHARIDE 4'-KINASE-RELATED"/>
    <property type="match status" value="1"/>
</dbReference>
<dbReference type="GO" id="GO:0008713">
    <property type="term" value="F:ADP-heptose-lipopolysaccharide heptosyltransferase activity"/>
    <property type="evidence" value="ECO:0007669"/>
    <property type="project" value="TreeGrafter"/>
</dbReference>
<organism evidence="1 2">
    <name type="scientific">Helicobacter apodemus</name>
    <dbReference type="NCBI Taxonomy" id="135569"/>
    <lineage>
        <taxon>Bacteria</taxon>
        <taxon>Pseudomonadati</taxon>
        <taxon>Campylobacterota</taxon>
        <taxon>Epsilonproteobacteria</taxon>
        <taxon>Campylobacterales</taxon>
        <taxon>Helicobacteraceae</taxon>
        <taxon>Helicobacter</taxon>
    </lineage>
</organism>
<sequence>MYPLNILILGNIIRERIGDEMVCIPMYYAIKSLYPYAKISLLIKSQIFLELLKDEKQRKLYVDEVLLLQEKQKWQNLCFDFLLIVEHNDFEVLKIAQVIQAKSKIVTLSQSLLFSRQVFLYFTRYLRGIKTFINPYWLQGHSEIERNLNLVRQINREVFDKRYSTLDFSLAKLPVLEATFEKNRSLLASLNEKGRYSLVVGIFPFAKNVTTKVNFTINEWKFLVQSLSQEFSEVLFVFVNYPSTQYDFAPFIEKNIQVFYNQQGLEGLAAFIHSLDGVLGVDSGHIHIADNACISTLEVIAKKVSKQWGGGFYGGYFQQYIMPSNWHEEKSKHLESFLQKARAFIAYIQDNKKYKGQNGALKSFKDWL</sequence>
<keyword evidence="2" id="KW-1185">Reference proteome</keyword>
<dbReference type="Proteomes" id="UP000029920">
    <property type="component" value="Unassembled WGS sequence"/>
</dbReference>
<proteinExistence type="predicted"/>
<comment type="caution">
    <text evidence="1">The sequence shown here is derived from an EMBL/GenBank/DDBJ whole genome shotgun (WGS) entry which is preliminary data.</text>
</comment>
<dbReference type="GO" id="GO:0005829">
    <property type="term" value="C:cytosol"/>
    <property type="evidence" value="ECO:0007669"/>
    <property type="project" value="TreeGrafter"/>
</dbReference>
<reference evidence="1 2" key="1">
    <citation type="journal article" date="2014" name="Genome Announc.">
        <title>Draft genome sequences of eight enterohepatic helicobacter species isolated from both laboratory and wild rodents.</title>
        <authorList>
            <person name="Sheh A."/>
            <person name="Shen Z."/>
            <person name="Fox J.G."/>
        </authorList>
    </citation>
    <scope>NUCLEOTIDE SEQUENCE [LARGE SCALE GENOMIC DNA]</scope>
    <source>
        <strain evidence="1 2">MIT-03-7007</strain>
    </source>
</reference>
<evidence type="ECO:0000313" key="1">
    <source>
        <dbReference type="EMBL" id="TLE16411.1"/>
    </source>
</evidence>
<dbReference type="Gene3D" id="3.40.50.2000">
    <property type="entry name" value="Glycogen Phosphorylase B"/>
    <property type="match status" value="2"/>
</dbReference>
<protein>
    <submittedName>
        <fullName evidence="1">Lipopolysaccharide heptosyltransferase family protein</fullName>
    </submittedName>
</protein>
<dbReference type="InterPro" id="IPR051199">
    <property type="entry name" value="LPS_LOS_Heptosyltrfase"/>
</dbReference>
<dbReference type="AlphaFoldDB" id="A0A4V6I6P4"/>
<dbReference type="PANTHER" id="PTHR30160:SF15">
    <property type="entry name" value="GLYCOSYLTRANSFERASE HI_0523-RELATED"/>
    <property type="match status" value="1"/>
</dbReference>
<name>A0A4V6I6P4_9HELI</name>
<dbReference type="RefSeq" id="WP_034552832.1">
    <property type="nucleotide sequence ID" value="NZ_JRPC02000006.1"/>
</dbReference>
<gene>
    <name evidence="1" type="ORF">LS72_002950</name>
</gene>
<accession>A0A4V6I6P4</accession>
<dbReference type="EMBL" id="JRPC02000006">
    <property type="protein sequence ID" value="TLE16411.1"/>
    <property type="molecule type" value="Genomic_DNA"/>
</dbReference>
<dbReference type="SUPFAM" id="SSF53756">
    <property type="entry name" value="UDP-Glycosyltransferase/glycogen phosphorylase"/>
    <property type="match status" value="1"/>
</dbReference>